<dbReference type="GO" id="GO:0030488">
    <property type="term" value="P:tRNA methylation"/>
    <property type="evidence" value="ECO:0007669"/>
    <property type="project" value="TreeGrafter"/>
</dbReference>
<dbReference type="GO" id="GO:0002181">
    <property type="term" value="P:cytoplasmic translation"/>
    <property type="evidence" value="ECO:0007669"/>
    <property type="project" value="TreeGrafter"/>
</dbReference>
<reference evidence="5" key="1">
    <citation type="submission" date="2018-07" db="EMBL/GenBank/DDBJ databases">
        <authorList>
            <person name="Quirk P.G."/>
            <person name="Krulwich T.A."/>
        </authorList>
    </citation>
    <scope>NUCLEOTIDE SEQUENCE</scope>
    <source>
        <strain evidence="5">Anand</strain>
    </source>
</reference>
<dbReference type="AlphaFoldDB" id="A0A3B0MV56"/>
<evidence type="ECO:0000256" key="2">
    <source>
        <dbReference type="ARBA" id="ARBA00022679"/>
    </source>
</evidence>
<name>A0A3B0MV56_THEAN</name>
<dbReference type="InterPro" id="IPR029063">
    <property type="entry name" value="SAM-dependent_MTases_sf"/>
</dbReference>
<proteinExistence type="inferred from homology"/>
<dbReference type="SUPFAM" id="SSF53335">
    <property type="entry name" value="S-adenosyl-L-methionine-dependent methyltransferases"/>
    <property type="match status" value="1"/>
</dbReference>
<dbReference type="InterPro" id="IPR050082">
    <property type="entry name" value="RNA_methyltr_RlmE"/>
</dbReference>
<evidence type="ECO:0000313" key="6">
    <source>
        <dbReference type="EMBL" id="SVP90110.1"/>
    </source>
</evidence>
<dbReference type="HAMAP" id="MF_01547">
    <property type="entry name" value="RNA_methyltr_E"/>
    <property type="match status" value="1"/>
</dbReference>
<keyword evidence="1 5" id="KW-0489">Methyltransferase</keyword>
<gene>
    <name evidence="5" type="ORF">TAT_000082000</name>
    <name evidence="6" type="ORF">TAV_000081400</name>
</gene>
<accession>A0A3B0MV56</accession>
<organism evidence="5">
    <name type="scientific">Theileria annulata</name>
    <dbReference type="NCBI Taxonomy" id="5874"/>
    <lineage>
        <taxon>Eukaryota</taxon>
        <taxon>Sar</taxon>
        <taxon>Alveolata</taxon>
        <taxon>Apicomplexa</taxon>
        <taxon>Aconoidasida</taxon>
        <taxon>Piroplasmida</taxon>
        <taxon>Theileriidae</taxon>
        <taxon>Theileria</taxon>
    </lineage>
</organism>
<evidence type="ECO:0000256" key="3">
    <source>
        <dbReference type="ARBA" id="ARBA00022691"/>
    </source>
</evidence>
<keyword evidence="3" id="KW-0949">S-adenosyl-L-methionine</keyword>
<dbReference type="EMBL" id="UIVS01000001">
    <property type="protein sequence ID" value="SVP90110.1"/>
    <property type="molecule type" value="Genomic_DNA"/>
</dbReference>
<dbReference type="InterPro" id="IPR015507">
    <property type="entry name" value="rRNA-MeTfrase_E"/>
</dbReference>
<dbReference type="PANTHER" id="PTHR10920:SF12">
    <property type="entry name" value="TRNA (CYTIDINE(32)_GUANOSINE(34)-2'-O)-METHYLTRANSFERASE-RELATED"/>
    <property type="match status" value="1"/>
</dbReference>
<dbReference type="Pfam" id="PF01728">
    <property type="entry name" value="FtsJ"/>
    <property type="match status" value="1"/>
</dbReference>
<evidence type="ECO:0000313" key="5">
    <source>
        <dbReference type="EMBL" id="SVP88968.1"/>
    </source>
</evidence>
<dbReference type="GO" id="GO:0005737">
    <property type="term" value="C:cytoplasm"/>
    <property type="evidence" value="ECO:0007669"/>
    <property type="project" value="TreeGrafter"/>
</dbReference>
<dbReference type="EMBL" id="UIVT01000001">
    <property type="protein sequence ID" value="SVP88968.1"/>
    <property type="molecule type" value="Genomic_DNA"/>
</dbReference>
<feature type="domain" description="Ribosomal RNA methyltransferase FtsJ" evidence="4">
    <location>
        <begin position="117"/>
        <end position="320"/>
    </location>
</feature>
<evidence type="ECO:0000256" key="1">
    <source>
        <dbReference type="ARBA" id="ARBA00022603"/>
    </source>
</evidence>
<dbReference type="VEuPathDB" id="PiroplasmaDB:TA05885"/>
<dbReference type="GO" id="GO:0008175">
    <property type="term" value="F:tRNA methyltransferase activity"/>
    <property type="evidence" value="ECO:0007669"/>
    <property type="project" value="TreeGrafter"/>
</dbReference>
<sequence>MAHTTKENRDIYYRKAKEEGFRARSAYKLLQIFESFHILYPKLDEESALSILLNSSCSYCEHNINKNDFIAKIFSSDHTKQNCCFTGADSDSELDDYSELGLVDYVKIKRNCLELGRIKNVVDLCSAPGSWSQLLSKMVHEDYETLKNACKKLQTQQEVCKNLVEYVNIKPVIVAIDIQQMAPIEGVRFLKGDITDPEILKEVLQLFIENVSRNINQAYGGEYDEKLRRNAQLITCDGAPDISGLHETDSFLQSYLIKSALSVCFSLLDPDGCFICKTFFSSENTPIFTQVSSFFDYCTIFKPSASRSSSFEHFIVAVGYKPFGHILNTPKSQEIDDEREIDSELKEIIKAAGKVISWD</sequence>
<dbReference type="PANTHER" id="PTHR10920">
    <property type="entry name" value="RIBOSOMAL RNA METHYLTRANSFERASE"/>
    <property type="match status" value="1"/>
</dbReference>
<dbReference type="InterPro" id="IPR002877">
    <property type="entry name" value="RNA_MeTrfase_FtsJ_dom"/>
</dbReference>
<keyword evidence="2 5" id="KW-0808">Transferase</keyword>
<dbReference type="Gene3D" id="3.40.50.150">
    <property type="entry name" value="Vaccinia Virus protein VP39"/>
    <property type="match status" value="1"/>
</dbReference>
<protein>
    <submittedName>
        <fullName evidence="5">Ribosomal RNA methyltransferase (FtsJ homologue), putative</fullName>
    </submittedName>
</protein>
<evidence type="ECO:0000259" key="4">
    <source>
        <dbReference type="Pfam" id="PF01728"/>
    </source>
</evidence>